<gene>
    <name evidence="2" type="ORF">SAMN05660429_02311</name>
</gene>
<dbReference type="Gene3D" id="3.30.420.380">
    <property type="match status" value="1"/>
</dbReference>
<evidence type="ECO:0000256" key="1">
    <source>
        <dbReference type="SAM" id="MobiDB-lite"/>
    </source>
</evidence>
<dbReference type="AlphaFoldDB" id="A0A1I0G133"/>
<dbReference type="OrthoDB" id="5296002at2"/>
<protein>
    <recommendedName>
        <fullName evidence="4">MSHA biogenesis protein MshI</fullName>
    </recommendedName>
</protein>
<sequence>MSFITRLKQRFSGKAAKQSIGLAFQRAGVGVCYIPSLVVTQAQAEQQASAVAEKAAEEALDTPENTSEEIDTNFATKDTVDSLAVALAKQSQAERAQIEESPDPTPAANPLKSNGLFLNLEGTPGDKSEAIANIATSDLTGDCFVVLPSDQVKIVQIDKPMVPEADLAQALKWQVKDYVTVGAEDLVLDYFDSPVLLNGVEKVNVVCASKRQILPILEGIHGSNISIKKIICEEFAFAQLVPVQEEAVLLLCQQPDEELLIIIVKNGQIWFNRHLRGFAQVGNFEDQELSDSAEKLSLELQRASDFFERQLKQAAVTEVQVLVPIEKEAYLARKLAENSNVPVTLFKMPEGYEDQRGYAASIGATVVQEEVKNG</sequence>
<accession>A0A1I0G133</accession>
<reference evidence="2 3" key="1">
    <citation type="submission" date="2016-10" db="EMBL/GenBank/DDBJ databases">
        <authorList>
            <person name="de Groot N.N."/>
        </authorList>
    </citation>
    <scope>NUCLEOTIDE SEQUENCE [LARGE SCALE GENOMIC DNA]</scope>
    <source>
        <strain evidence="2 3">DSM 19706</strain>
    </source>
</reference>
<keyword evidence="3" id="KW-1185">Reference proteome</keyword>
<dbReference type="SUPFAM" id="SSF53067">
    <property type="entry name" value="Actin-like ATPase domain"/>
    <property type="match status" value="1"/>
</dbReference>
<organism evidence="2 3">
    <name type="scientific">Thalassotalea agarivorans</name>
    <name type="common">Thalassomonas agarivorans</name>
    <dbReference type="NCBI Taxonomy" id="349064"/>
    <lineage>
        <taxon>Bacteria</taxon>
        <taxon>Pseudomonadati</taxon>
        <taxon>Pseudomonadota</taxon>
        <taxon>Gammaproteobacteria</taxon>
        <taxon>Alteromonadales</taxon>
        <taxon>Colwelliaceae</taxon>
        <taxon>Thalassotalea</taxon>
    </lineage>
</organism>
<evidence type="ECO:0008006" key="4">
    <source>
        <dbReference type="Google" id="ProtNLM"/>
    </source>
</evidence>
<feature type="region of interest" description="Disordered" evidence="1">
    <location>
        <begin position="93"/>
        <end position="114"/>
    </location>
</feature>
<proteinExistence type="predicted"/>
<dbReference type="RefSeq" id="WP_093330506.1">
    <property type="nucleotide sequence ID" value="NZ_AP027363.1"/>
</dbReference>
<dbReference type="STRING" id="349064.SAMN05660429_02311"/>
<evidence type="ECO:0000313" key="2">
    <source>
        <dbReference type="EMBL" id="SET64433.1"/>
    </source>
</evidence>
<dbReference type="EMBL" id="FOHK01000010">
    <property type="protein sequence ID" value="SET64433.1"/>
    <property type="molecule type" value="Genomic_DNA"/>
</dbReference>
<dbReference type="Proteomes" id="UP000199308">
    <property type="component" value="Unassembled WGS sequence"/>
</dbReference>
<name>A0A1I0G133_THASX</name>
<evidence type="ECO:0000313" key="3">
    <source>
        <dbReference type="Proteomes" id="UP000199308"/>
    </source>
</evidence>
<dbReference type="InterPro" id="IPR043129">
    <property type="entry name" value="ATPase_NBD"/>
</dbReference>